<gene>
    <name evidence="3" type="primary">LOC101859090</name>
</gene>
<dbReference type="GeneID" id="101859090"/>
<accession>A0ABM0JJP7</accession>
<organism evidence="2 3">
    <name type="scientific">Aplysia californica</name>
    <name type="common">California sea hare</name>
    <dbReference type="NCBI Taxonomy" id="6500"/>
    <lineage>
        <taxon>Eukaryota</taxon>
        <taxon>Metazoa</taxon>
        <taxon>Spiralia</taxon>
        <taxon>Lophotrochozoa</taxon>
        <taxon>Mollusca</taxon>
        <taxon>Gastropoda</taxon>
        <taxon>Heterobranchia</taxon>
        <taxon>Euthyneura</taxon>
        <taxon>Tectipleura</taxon>
        <taxon>Aplysiida</taxon>
        <taxon>Aplysioidea</taxon>
        <taxon>Aplysiidae</taxon>
        <taxon>Aplysia</taxon>
    </lineage>
</organism>
<name>A0ABM0JJP7_APLCA</name>
<feature type="compositionally biased region" description="Polar residues" evidence="1">
    <location>
        <begin position="80"/>
        <end position="94"/>
    </location>
</feature>
<protein>
    <submittedName>
        <fullName evidence="3">Uncharacterized protein LOC101859090</fullName>
    </submittedName>
</protein>
<evidence type="ECO:0000313" key="2">
    <source>
        <dbReference type="Proteomes" id="UP000694888"/>
    </source>
</evidence>
<reference evidence="3" key="1">
    <citation type="submission" date="2025-08" db="UniProtKB">
        <authorList>
            <consortium name="RefSeq"/>
        </authorList>
    </citation>
    <scope>IDENTIFICATION</scope>
</reference>
<feature type="region of interest" description="Disordered" evidence="1">
    <location>
        <begin position="58"/>
        <end position="127"/>
    </location>
</feature>
<keyword evidence="2" id="KW-1185">Reference proteome</keyword>
<dbReference type="RefSeq" id="XP_005095253.1">
    <property type="nucleotide sequence ID" value="XM_005095196.1"/>
</dbReference>
<evidence type="ECO:0000256" key="1">
    <source>
        <dbReference type="SAM" id="MobiDB-lite"/>
    </source>
</evidence>
<sequence length="178" mass="20539">MSQSTCPDRSPDLAAESRDWQAWQAGHVAQEQQCCRQILNQHYNTDYFTHVKVEGSNYGASQEEQSSHQPPPFLAPQCVTHVQHQRPLSNSPMASTPADPAHPCPSQRYGEVPNPRPWEAPPPRRRKGVYVGRQPDLCPLKLVHHPVPWNRETRNIQRLCPLWHCRLPHMRSNLDRPW</sequence>
<feature type="compositionally biased region" description="Polar residues" evidence="1">
    <location>
        <begin position="58"/>
        <end position="68"/>
    </location>
</feature>
<proteinExistence type="predicted"/>
<evidence type="ECO:0000313" key="3">
    <source>
        <dbReference type="RefSeq" id="XP_005095253.1"/>
    </source>
</evidence>
<dbReference type="Proteomes" id="UP000694888">
    <property type="component" value="Unplaced"/>
</dbReference>